<accession>A0ABS6N104</accession>
<reference evidence="1 2" key="1">
    <citation type="submission" date="2021-06" db="EMBL/GenBank/DDBJ databases">
        <title>Differences between aerobic and microaerobic xylene degrading microbial communities.</title>
        <authorList>
            <person name="Banerjee S."/>
            <person name="Tancsics A."/>
        </authorList>
    </citation>
    <scope>NUCLEOTIDE SEQUENCE [LARGE SCALE GENOMIC DNA]</scope>
    <source>
        <strain evidence="1 2">MAP12</strain>
    </source>
</reference>
<evidence type="ECO:0000313" key="2">
    <source>
        <dbReference type="Proteomes" id="UP000813068"/>
    </source>
</evidence>
<dbReference type="RefSeq" id="WP_217683162.1">
    <property type="nucleotide sequence ID" value="NZ_JAHRGL010000062.1"/>
</dbReference>
<gene>
    <name evidence="1" type="ORF">KRX52_18300</name>
</gene>
<sequence>MRAFSVLMLGLVFVLAGCSVRVPGVSADVGDDVHVDIGGDGGGHGGGHFCPPGQAKKGNC</sequence>
<proteinExistence type="predicted"/>
<evidence type="ECO:0000313" key="1">
    <source>
        <dbReference type="EMBL" id="MBV2134727.1"/>
    </source>
</evidence>
<organism evidence="1 2">
    <name type="scientific">Geopseudomonas aromaticivorans</name>
    <dbReference type="NCBI Taxonomy" id="2849492"/>
    <lineage>
        <taxon>Bacteria</taxon>
        <taxon>Pseudomonadati</taxon>
        <taxon>Pseudomonadota</taxon>
        <taxon>Gammaproteobacteria</taxon>
        <taxon>Pseudomonadales</taxon>
        <taxon>Pseudomonadaceae</taxon>
        <taxon>Geopseudomonas</taxon>
    </lineage>
</organism>
<dbReference type="PROSITE" id="PS51257">
    <property type="entry name" value="PROKAR_LIPOPROTEIN"/>
    <property type="match status" value="1"/>
</dbReference>
<comment type="caution">
    <text evidence="1">The sequence shown here is derived from an EMBL/GenBank/DDBJ whole genome shotgun (WGS) entry which is preliminary data.</text>
</comment>
<protein>
    <recommendedName>
        <fullName evidence="3">Lipoprotein</fullName>
    </recommendedName>
</protein>
<dbReference type="EMBL" id="JAHRGL010000062">
    <property type="protein sequence ID" value="MBV2134727.1"/>
    <property type="molecule type" value="Genomic_DNA"/>
</dbReference>
<keyword evidence="2" id="KW-1185">Reference proteome</keyword>
<dbReference type="Proteomes" id="UP000813068">
    <property type="component" value="Unassembled WGS sequence"/>
</dbReference>
<evidence type="ECO:0008006" key="3">
    <source>
        <dbReference type="Google" id="ProtNLM"/>
    </source>
</evidence>
<name>A0ABS6N104_9GAMM</name>